<dbReference type="PANTHER" id="PTHR47789:SF1">
    <property type="entry name" value="LAS SEVENTEEN-BINDING PROTEIN 5"/>
    <property type="match status" value="1"/>
</dbReference>
<dbReference type="InterPro" id="IPR045007">
    <property type="entry name" value="LSB5"/>
</dbReference>
<proteinExistence type="predicted"/>
<evidence type="ECO:0000313" key="3">
    <source>
        <dbReference type="Proteomes" id="UP001306508"/>
    </source>
</evidence>
<dbReference type="InterPro" id="IPR008942">
    <property type="entry name" value="ENTH_VHS"/>
</dbReference>
<dbReference type="PANTHER" id="PTHR47789">
    <property type="entry name" value="LAS SEVENTEEN-BINDING PROTEIN 5"/>
    <property type="match status" value="1"/>
</dbReference>
<protein>
    <recommendedName>
        <fullName evidence="4">LAS seventeen-binding protein 5</fullName>
    </recommendedName>
</protein>
<reference evidence="3" key="1">
    <citation type="submission" date="2023-07" db="EMBL/GenBank/DDBJ databases">
        <title>A draft genome of Kazachstania heterogenica Y-27499.</title>
        <authorList>
            <person name="Donic C."/>
            <person name="Kralova J.S."/>
            <person name="Fidel L."/>
            <person name="Ben-Dor S."/>
            <person name="Jung S."/>
        </authorList>
    </citation>
    <scope>NUCLEOTIDE SEQUENCE [LARGE SCALE GENOMIC DNA]</scope>
    <source>
        <strain evidence="3">Y27499</strain>
    </source>
</reference>
<gene>
    <name evidence="2" type="ORF">RI543_003522</name>
</gene>
<dbReference type="InterPro" id="IPR044103">
    <property type="entry name" value="GAT_LSB5"/>
</dbReference>
<sequence>MGFLSDHPHTAITDEINRIVSSRKYSLDAELGPLVDLIRSPLDLGTHDDISTEHQYISNQEEAARSFRKKLKWGNELQQLRTLELLGLFIGQGLKFSVLYNDFKLIERLTVIALNQKLNGNGQHYAKEVINYARLCILNWYEYIESRNYKNKRCYESIVKLYKYVKNHKMKEIVATTSNDLTAIRLKNNFMDDSADETVFQYDDPHNMNRNKDDAKYRIPKIDLKKEDPKIQIIISDALAAAIALENSLMVLPVDANAMEDEDCTTKFVQARAIRRKVLRYLQLVTEGKFLGSLLHANDELVKALTAYDKRCQPETDDDELVYDSDDSLANYESDEEEEDDESETSATEEINSGWVVDTHPSVKDSSKGKKQNSFSREFNNNNPFSDNNQL</sequence>
<dbReference type="CDD" id="cd16980">
    <property type="entry name" value="VHS_Lsb5"/>
    <property type="match status" value="1"/>
</dbReference>
<dbReference type="AlphaFoldDB" id="A0AAN7WH55"/>
<evidence type="ECO:0000313" key="2">
    <source>
        <dbReference type="EMBL" id="KAK5779630.1"/>
    </source>
</evidence>
<dbReference type="CDD" id="cd14232">
    <property type="entry name" value="GAT_LSB5"/>
    <property type="match status" value="1"/>
</dbReference>
<dbReference type="GO" id="GO:0051666">
    <property type="term" value="P:actin cortical patch localization"/>
    <property type="evidence" value="ECO:0007669"/>
    <property type="project" value="TreeGrafter"/>
</dbReference>
<feature type="compositionally biased region" description="Acidic residues" evidence="1">
    <location>
        <begin position="315"/>
        <end position="344"/>
    </location>
</feature>
<dbReference type="GO" id="GO:0006897">
    <property type="term" value="P:endocytosis"/>
    <property type="evidence" value="ECO:0007669"/>
    <property type="project" value="InterPro"/>
</dbReference>
<feature type="region of interest" description="Disordered" evidence="1">
    <location>
        <begin position="315"/>
        <end position="391"/>
    </location>
</feature>
<comment type="caution">
    <text evidence="2">The sequence shown here is derived from an EMBL/GenBank/DDBJ whole genome shotgun (WGS) entry which is preliminary data.</text>
</comment>
<keyword evidence="3" id="KW-1185">Reference proteome</keyword>
<dbReference type="GO" id="GO:0030479">
    <property type="term" value="C:actin cortical patch"/>
    <property type="evidence" value="ECO:0007669"/>
    <property type="project" value="TreeGrafter"/>
</dbReference>
<dbReference type="EMBL" id="JAWIZZ010000047">
    <property type="protein sequence ID" value="KAK5779630.1"/>
    <property type="molecule type" value="Genomic_DNA"/>
</dbReference>
<dbReference type="SUPFAM" id="SSF89009">
    <property type="entry name" value="GAT-like domain"/>
    <property type="match status" value="1"/>
</dbReference>
<organism evidence="2 3">
    <name type="scientific">Arxiozyma heterogenica</name>
    <dbReference type="NCBI Taxonomy" id="278026"/>
    <lineage>
        <taxon>Eukaryota</taxon>
        <taxon>Fungi</taxon>
        <taxon>Dikarya</taxon>
        <taxon>Ascomycota</taxon>
        <taxon>Saccharomycotina</taxon>
        <taxon>Saccharomycetes</taxon>
        <taxon>Saccharomycetales</taxon>
        <taxon>Saccharomycetaceae</taxon>
        <taxon>Arxiozyma</taxon>
    </lineage>
</organism>
<name>A0AAN7WH55_9SACH</name>
<dbReference type="Gene3D" id="1.25.40.90">
    <property type="match status" value="1"/>
</dbReference>
<dbReference type="SUPFAM" id="SSF48464">
    <property type="entry name" value="ENTH/VHS domain"/>
    <property type="match status" value="1"/>
</dbReference>
<feature type="compositionally biased region" description="Low complexity" evidence="1">
    <location>
        <begin position="380"/>
        <end position="391"/>
    </location>
</feature>
<dbReference type="Proteomes" id="UP001306508">
    <property type="component" value="Unassembled WGS sequence"/>
</dbReference>
<accession>A0AAN7WH55</accession>
<evidence type="ECO:0008006" key="4">
    <source>
        <dbReference type="Google" id="ProtNLM"/>
    </source>
</evidence>
<dbReference type="GO" id="GO:0007015">
    <property type="term" value="P:actin filament organization"/>
    <property type="evidence" value="ECO:0007669"/>
    <property type="project" value="InterPro"/>
</dbReference>
<evidence type="ECO:0000256" key="1">
    <source>
        <dbReference type="SAM" id="MobiDB-lite"/>
    </source>
</evidence>